<evidence type="ECO:0000259" key="6">
    <source>
        <dbReference type="SMART" id="SM00642"/>
    </source>
</evidence>
<dbReference type="InterPro" id="IPR017853">
    <property type="entry name" value="GH"/>
</dbReference>
<comment type="similarity">
    <text evidence="1 4">Belongs to the glycosyl hydrolase 13 family.</text>
</comment>
<dbReference type="EMBL" id="JABANE010000048">
    <property type="protein sequence ID" value="NME69778.1"/>
    <property type="molecule type" value="Genomic_DNA"/>
</dbReference>
<protein>
    <recommendedName>
        <fullName evidence="5">Alpha-amylase</fullName>
        <ecNumber evidence="5">3.2.1.1</ecNumber>
    </recommendedName>
</protein>
<dbReference type="Pfam" id="PF00128">
    <property type="entry name" value="Alpha-amylase"/>
    <property type="match status" value="1"/>
</dbReference>
<dbReference type="InterPro" id="IPR013780">
    <property type="entry name" value="Glyco_hydro_b"/>
</dbReference>
<sequence length="511" mass="59654">MTNSIKSTNEIVYQIFVRSFADSNGDDVGDILGVVNKLEYLHDLGITMILLMPVTQGVSYHKYDITDHYQIDEDYGSINDLKHLIEKAHQLKIKVILDFVINHTSTRHPWFVESCKGDIIELADGKLIKNKYRDFYEWKTVDKAKAQGRWERQVTSDSDNKIPWSLNPYNPSDSKRYYSYFWKTMPDLNFDNEEVKLRIFNVAKWWINSIGIDGFRLDAAKHIFETDEEKNISFLKELRNELFSVKRDVFLVGEVWGGFDEISPYFKALPALFNFQLSYEIMESCIAERAVDMVRNFKNYDSHKKNRETGFYNCTFLSNHDQNRILSQLNNDIDKAKIASSMLLTFPGTPFLYYGEEVGMKGEKPDEYIREPILWSDSNFGKTNWIPSIYNRPGKTQNVDTQKKDPNSLFHHYRRLIQLRKSKSSLMLGTIDYISFKEFPPSSIVAFKRTYKSESLYVIINLSREKKNVTLTDSIDFIMTYNSSTENTIDMDCNICLSPYSTIVFEAIQTF</sequence>
<dbReference type="PRINTS" id="PR00110">
    <property type="entry name" value="ALPHAAMYLASE"/>
</dbReference>
<dbReference type="Pfam" id="PF23915">
    <property type="entry name" value="SusG_C"/>
    <property type="match status" value="1"/>
</dbReference>
<gene>
    <name evidence="7" type="ORF">HHU12_17515</name>
</gene>
<feature type="domain" description="Glycosyl hydrolase family 13 catalytic" evidence="6">
    <location>
        <begin position="14"/>
        <end position="420"/>
    </location>
</feature>
<dbReference type="InterPro" id="IPR056300">
    <property type="entry name" value="SusG-like_C"/>
</dbReference>
<dbReference type="InterPro" id="IPR006047">
    <property type="entry name" value="GH13_cat_dom"/>
</dbReference>
<dbReference type="CDD" id="cd11316">
    <property type="entry name" value="AmyAc_bac2_AmyA"/>
    <property type="match status" value="1"/>
</dbReference>
<keyword evidence="2 5" id="KW-0378">Hydrolase</keyword>
<dbReference type="AlphaFoldDB" id="A0A7X9XAN0"/>
<dbReference type="PANTHER" id="PTHR10357:SF179">
    <property type="entry name" value="NEUTRAL AND BASIC AMINO ACID TRANSPORT PROTEIN RBAT"/>
    <property type="match status" value="1"/>
</dbReference>
<keyword evidence="8" id="KW-1185">Reference proteome</keyword>
<evidence type="ECO:0000313" key="8">
    <source>
        <dbReference type="Proteomes" id="UP000576082"/>
    </source>
</evidence>
<dbReference type="SMART" id="SM00642">
    <property type="entry name" value="Aamy"/>
    <property type="match status" value="1"/>
</dbReference>
<evidence type="ECO:0000256" key="4">
    <source>
        <dbReference type="RuleBase" id="RU003615"/>
    </source>
</evidence>
<keyword evidence="3 5" id="KW-0326">Glycosidase</keyword>
<evidence type="ECO:0000256" key="2">
    <source>
        <dbReference type="ARBA" id="ARBA00022801"/>
    </source>
</evidence>
<comment type="caution">
    <text evidence="7">The sequence shown here is derived from an EMBL/GenBank/DDBJ whole genome shotgun (WGS) entry which is preliminary data.</text>
</comment>
<organism evidence="7 8">
    <name type="scientific">Flammeovirga aprica JL-4</name>
    <dbReference type="NCBI Taxonomy" id="694437"/>
    <lineage>
        <taxon>Bacteria</taxon>
        <taxon>Pseudomonadati</taxon>
        <taxon>Bacteroidota</taxon>
        <taxon>Cytophagia</taxon>
        <taxon>Cytophagales</taxon>
        <taxon>Flammeovirgaceae</taxon>
        <taxon>Flammeovirga</taxon>
    </lineage>
</organism>
<proteinExistence type="inferred from homology"/>
<name>A0A7X9XAN0_9BACT</name>
<dbReference type="InterPro" id="IPR045857">
    <property type="entry name" value="O16G_dom_2"/>
</dbReference>
<reference evidence="7 8" key="1">
    <citation type="submission" date="2020-04" db="EMBL/GenBank/DDBJ databases">
        <title>Flammeovirga sp. SR4, a novel species isolated from seawater.</title>
        <authorList>
            <person name="Wang X."/>
        </authorList>
    </citation>
    <scope>NUCLEOTIDE SEQUENCE [LARGE SCALE GENOMIC DNA]</scope>
    <source>
        <strain evidence="7 8">ATCC 23126</strain>
    </source>
</reference>
<dbReference type="InterPro" id="IPR006046">
    <property type="entry name" value="Alpha_amylase"/>
</dbReference>
<dbReference type="Gene3D" id="3.90.400.10">
    <property type="entry name" value="Oligo-1,6-glucosidase, Domain 2"/>
    <property type="match status" value="1"/>
</dbReference>
<evidence type="ECO:0000313" key="7">
    <source>
        <dbReference type="EMBL" id="NME69778.1"/>
    </source>
</evidence>
<dbReference type="GO" id="GO:0009313">
    <property type="term" value="P:oligosaccharide catabolic process"/>
    <property type="evidence" value="ECO:0007669"/>
    <property type="project" value="TreeGrafter"/>
</dbReference>
<keyword evidence="5" id="KW-0119">Carbohydrate metabolism</keyword>
<evidence type="ECO:0000256" key="5">
    <source>
        <dbReference type="RuleBase" id="RU361134"/>
    </source>
</evidence>
<dbReference type="SUPFAM" id="SSF51011">
    <property type="entry name" value="Glycosyl hydrolase domain"/>
    <property type="match status" value="1"/>
</dbReference>
<dbReference type="Proteomes" id="UP000576082">
    <property type="component" value="Unassembled WGS sequence"/>
</dbReference>
<dbReference type="PANTHER" id="PTHR10357">
    <property type="entry name" value="ALPHA-AMYLASE FAMILY MEMBER"/>
    <property type="match status" value="1"/>
</dbReference>
<dbReference type="GO" id="GO:0043169">
    <property type="term" value="F:cation binding"/>
    <property type="evidence" value="ECO:0007669"/>
    <property type="project" value="InterPro"/>
</dbReference>
<dbReference type="Gene3D" id="3.20.20.80">
    <property type="entry name" value="Glycosidases"/>
    <property type="match status" value="1"/>
</dbReference>
<accession>A0A7X9XAN0</accession>
<dbReference type="SUPFAM" id="SSF51445">
    <property type="entry name" value="(Trans)glycosidases"/>
    <property type="match status" value="1"/>
</dbReference>
<dbReference type="Gene3D" id="2.60.40.1180">
    <property type="entry name" value="Golgi alpha-mannosidase II"/>
    <property type="match status" value="1"/>
</dbReference>
<dbReference type="RefSeq" id="WP_169658035.1">
    <property type="nucleotide sequence ID" value="NZ_JABANE010000048.1"/>
</dbReference>
<evidence type="ECO:0000256" key="1">
    <source>
        <dbReference type="ARBA" id="ARBA00008061"/>
    </source>
</evidence>
<evidence type="ECO:0000256" key="3">
    <source>
        <dbReference type="ARBA" id="ARBA00023295"/>
    </source>
</evidence>
<dbReference type="EC" id="3.2.1.1" evidence="5"/>
<comment type="catalytic activity">
    <reaction evidence="5">
        <text>Endohydrolysis of (1-&gt;4)-alpha-D-glucosidic linkages in polysaccharides containing three or more (1-&gt;4)-alpha-linked D-glucose units.</text>
        <dbReference type="EC" id="3.2.1.1"/>
    </reaction>
</comment>
<dbReference type="GO" id="GO:0004556">
    <property type="term" value="F:alpha-amylase activity"/>
    <property type="evidence" value="ECO:0007669"/>
    <property type="project" value="UniProtKB-UniRule"/>
</dbReference>